<dbReference type="GO" id="GO:0006809">
    <property type="term" value="P:nitric oxide biosynthetic process"/>
    <property type="evidence" value="ECO:0000318"/>
    <property type="project" value="GO_Central"/>
</dbReference>
<dbReference type="GO" id="GO:0010181">
    <property type="term" value="F:FMN binding"/>
    <property type="evidence" value="ECO:0000318"/>
    <property type="project" value="GO_Central"/>
</dbReference>
<comment type="cofactor">
    <cofactor evidence="2">
        <name>FAD</name>
        <dbReference type="ChEBI" id="CHEBI:57692"/>
    </cofactor>
</comment>
<dbReference type="STRING" id="45351.A7T4X1"/>
<proteinExistence type="predicted"/>
<dbReference type="Pfam" id="PF00667">
    <property type="entry name" value="FAD_binding_1"/>
    <property type="match status" value="1"/>
</dbReference>
<organism evidence="10 11">
    <name type="scientific">Nematostella vectensis</name>
    <name type="common">Starlet sea anemone</name>
    <dbReference type="NCBI Taxonomy" id="45351"/>
    <lineage>
        <taxon>Eukaryota</taxon>
        <taxon>Metazoa</taxon>
        <taxon>Cnidaria</taxon>
        <taxon>Anthozoa</taxon>
        <taxon>Hexacorallia</taxon>
        <taxon>Actiniaria</taxon>
        <taxon>Edwardsiidae</taxon>
        <taxon>Nematostella</taxon>
    </lineage>
</organism>
<feature type="domain" description="Flavodoxin-like" evidence="8">
    <location>
        <begin position="4"/>
        <end position="148"/>
    </location>
</feature>
<dbReference type="GO" id="GO:0050660">
    <property type="term" value="F:flavin adenine dinucleotide binding"/>
    <property type="evidence" value="ECO:0000318"/>
    <property type="project" value="GO_Central"/>
</dbReference>
<dbReference type="Gene3D" id="1.20.990.10">
    <property type="entry name" value="NADPH-cytochrome p450 Reductase, Chain A, domain 3"/>
    <property type="match status" value="1"/>
</dbReference>
<evidence type="ECO:0000256" key="5">
    <source>
        <dbReference type="ARBA" id="ARBA00022827"/>
    </source>
</evidence>
<comment type="cofactor">
    <cofactor evidence="1">
        <name>FMN</name>
        <dbReference type="ChEBI" id="CHEBI:58210"/>
    </cofactor>
</comment>
<keyword evidence="11" id="KW-1185">Reference proteome</keyword>
<dbReference type="Pfam" id="PF00258">
    <property type="entry name" value="Flavodoxin_1"/>
    <property type="match status" value="1"/>
</dbReference>
<evidence type="ECO:0000259" key="9">
    <source>
        <dbReference type="PROSITE" id="PS51384"/>
    </source>
</evidence>
<dbReference type="GO" id="GO:0003958">
    <property type="term" value="F:NADPH-hemoprotein reductase activity"/>
    <property type="evidence" value="ECO:0000318"/>
    <property type="project" value="GO_Central"/>
</dbReference>
<gene>
    <name evidence="10" type="ORF">NEMVEDRAFT_v1g40302</name>
</gene>
<keyword evidence="7" id="KW-0560">Oxidoreductase</keyword>
<evidence type="ECO:0000259" key="8">
    <source>
        <dbReference type="PROSITE" id="PS50902"/>
    </source>
</evidence>
<sequence>GKPLAIFYGSQTGTAEEFASRLAKDAQRYGIKAMVFDPEENDMEELTRMGEIDNSFAIFVMATYGEGDPTDNAQEFYEWLQNDRDDLDSLNFAVFGLGNKTYEHYNSMGRYVDKRLEELGGNRIYQRGEGDDDGNIEEDFVRWREEFWPAVLKYFNINVRDIKRRLSSCIERQFRLNEQRDTPQEKVFTGEIARLKAYERQRPPYDAKNPFLAPIVINRELHKGGDRSCMHIELDITGSGINARSGFKCRTKKKQLIQRLRKIPECRKSLSNVIFSTFFFSEDASKKHPFPCPTTYRTALMHYVDITSTVKTHVLRELAEYARDHEEKEFLMAISDSTEEAKVKKYNEWVIQPHRHIVAVLEDMPSLKPPLDHILELLPRLQCRYYSISSSPKAHPSHIHVTAVVVKWTTKTGRVQNGVATTWLATKIPKG</sequence>
<evidence type="ECO:0000313" key="10">
    <source>
        <dbReference type="EMBL" id="EDO28992.1"/>
    </source>
</evidence>
<dbReference type="PANTHER" id="PTHR19384">
    <property type="entry name" value="NITRIC OXIDE SYNTHASE-RELATED"/>
    <property type="match status" value="1"/>
</dbReference>
<dbReference type="OMA" id="MTPTRIH"/>
<keyword evidence="5" id="KW-0274">FAD</keyword>
<reference evidence="10 11" key="1">
    <citation type="journal article" date="2007" name="Science">
        <title>Sea anemone genome reveals ancestral eumetazoan gene repertoire and genomic organization.</title>
        <authorList>
            <person name="Putnam N.H."/>
            <person name="Srivastava M."/>
            <person name="Hellsten U."/>
            <person name="Dirks B."/>
            <person name="Chapman J."/>
            <person name="Salamov A."/>
            <person name="Terry A."/>
            <person name="Shapiro H."/>
            <person name="Lindquist E."/>
            <person name="Kapitonov V.V."/>
            <person name="Jurka J."/>
            <person name="Genikhovich G."/>
            <person name="Grigoriev I.V."/>
            <person name="Lucas S.M."/>
            <person name="Steele R.E."/>
            <person name="Finnerty J.R."/>
            <person name="Technau U."/>
            <person name="Martindale M.Q."/>
            <person name="Rokhsar D.S."/>
        </authorList>
    </citation>
    <scope>NUCLEOTIDE SEQUENCE [LARGE SCALE GENOMIC DNA]</scope>
    <source>
        <strain evidence="11">CH2 X CH6</strain>
    </source>
</reference>
<evidence type="ECO:0000313" key="11">
    <source>
        <dbReference type="Proteomes" id="UP000001593"/>
    </source>
</evidence>
<dbReference type="Gene3D" id="2.40.30.10">
    <property type="entry name" value="Translation factors"/>
    <property type="match status" value="1"/>
</dbReference>
<feature type="non-terminal residue" evidence="10">
    <location>
        <position position="1"/>
    </location>
</feature>
<evidence type="ECO:0000256" key="6">
    <source>
        <dbReference type="ARBA" id="ARBA00022857"/>
    </source>
</evidence>
<protein>
    <recommendedName>
        <fullName evidence="12">NADPH--hemoprotein reductase</fullName>
    </recommendedName>
</protein>
<name>A7T4X1_NEMVE</name>
<evidence type="ECO:0000256" key="4">
    <source>
        <dbReference type="ARBA" id="ARBA00022643"/>
    </source>
</evidence>
<keyword evidence="3" id="KW-0285">Flavoprotein</keyword>
<dbReference type="InterPro" id="IPR023173">
    <property type="entry name" value="NADPH_Cyt_P450_Rdtase_alpha"/>
</dbReference>
<dbReference type="PRINTS" id="PR00369">
    <property type="entry name" value="FLAVODOXIN"/>
</dbReference>
<dbReference type="GO" id="GO:0009725">
    <property type="term" value="P:response to hormone"/>
    <property type="evidence" value="ECO:0000318"/>
    <property type="project" value="GO_Central"/>
</dbReference>
<dbReference type="InterPro" id="IPR029039">
    <property type="entry name" value="Flavoprotein-like_sf"/>
</dbReference>
<evidence type="ECO:0000256" key="3">
    <source>
        <dbReference type="ARBA" id="ARBA00022630"/>
    </source>
</evidence>
<feature type="domain" description="FAD-binding FR-type" evidence="9">
    <location>
        <begin position="208"/>
        <end position="431"/>
    </location>
</feature>
<dbReference type="PROSITE" id="PS50902">
    <property type="entry name" value="FLAVODOXIN_LIKE"/>
    <property type="match status" value="1"/>
</dbReference>
<dbReference type="PhylomeDB" id="A7T4X1"/>
<dbReference type="GO" id="GO:0005829">
    <property type="term" value="C:cytosol"/>
    <property type="evidence" value="ECO:0000318"/>
    <property type="project" value="GO_Central"/>
</dbReference>
<evidence type="ECO:0000256" key="7">
    <source>
        <dbReference type="ARBA" id="ARBA00023002"/>
    </source>
</evidence>
<evidence type="ECO:0000256" key="2">
    <source>
        <dbReference type="ARBA" id="ARBA00001974"/>
    </source>
</evidence>
<dbReference type="InterPro" id="IPR017927">
    <property type="entry name" value="FAD-bd_FR_type"/>
</dbReference>
<keyword evidence="4" id="KW-0288">FMN</keyword>
<dbReference type="InterPro" id="IPR001094">
    <property type="entry name" value="Flavdoxin-like"/>
</dbReference>
<accession>A7T4X1</accession>
<dbReference type="InterPro" id="IPR017938">
    <property type="entry name" value="Riboflavin_synthase-like_b-brl"/>
</dbReference>
<dbReference type="FunFam" id="1.20.990.10:FF:000001">
    <property type="entry name" value="NADPH--cytochrome P450 reductase"/>
    <property type="match status" value="1"/>
</dbReference>
<evidence type="ECO:0000256" key="1">
    <source>
        <dbReference type="ARBA" id="ARBA00001917"/>
    </source>
</evidence>
<dbReference type="PANTHER" id="PTHR19384:SF17">
    <property type="entry name" value="NADPH--CYTOCHROME P450 REDUCTASE"/>
    <property type="match status" value="1"/>
</dbReference>
<dbReference type="InterPro" id="IPR003097">
    <property type="entry name" value="CysJ-like_FAD-binding"/>
</dbReference>
<dbReference type="Gene3D" id="3.40.50.360">
    <property type="match status" value="1"/>
</dbReference>
<dbReference type="SUPFAM" id="SSF63380">
    <property type="entry name" value="Riboflavin synthase domain-like"/>
    <property type="match status" value="1"/>
</dbReference>
<dbReference type="SUPFAM" id="SSF52218">
    <property type="entry name" value="Flavoproteins"/>
    <property type="match status" value="1"/>
</dbReference>
<dbReference type="AlphaFoldDB" id="A7T4X1"/>
<feature type="non-terminal residue" evidence="10">
    <location>
        <position position="431"/>
    </location>
</feature>
<dbReference type="InParanoid" id="A7T4X1"/>
<dbReference type="EMBL" id="DS470984">
    <property type="protein sequence ID" value="EDO28992.1"/>
    <property type="molecule type" value="Genomic_DNA"/>
</dbReference>
<dbReference type="InterPro" id="IPR008254">
    <property type="entry name" value="Flavodoxin/NO_synth"/>
</dbReference>
<evidence type="ECO:0008006" key="12">
    <source>
        <dbReference type="Google" id="ProtNLM"/>
    </source>
</evidence>
<dbReference type="PROSITE" id="PS51384">
    <property type="entry name" value="FAD_FR"/>
    <property type="match status" value="1"/>
</dbReference>
<dbReference type="HOGENOM" id="CLU_001570_17_8_1"/>
<dbReference type="eggNOG" id="KOG1158">
    <property type="taxonomic scope" value="Eukaryota"/>
</dbReference>
<dbReference type="Proteomes" id="UP000001593">
    <property type="component" value="Unassembled WGS sequence"/>
</dbReference>
<keyword evidence="6" id="KW-0521">NADP</keyword>